<dbReference type="PATRIC" id="fig|997894.4.peg.5750"/>
<evidence type="ECO:0000313" key="1">
    <source>
        <dbReference type="EMBL" id="ENZ46916.1"/>
    </source>
</evidence>
<name>R0A4D0_9FIRM</name>
<dbReference type="GeneID" id="44663938"/>
<protein>
    <submittedName>
        <fullName evidence="1">Uncharacterized protein</fullName>
    </submittedName>
</protein>
<dbReference type="HOGENOM" id="CLU_211407_0_0_9"/>
<proteinExistence type="predicted"/>
<comment type="caution">
    <text evidence="1">The sequence shown here is derived from an EMBL/GenBank/DDBJ whole genome shotgun (WGS) entry which is preliminary data.</text>
</comment>
<gene>
    <name evidence="1" type="ORF">HMPREF1085_05510</name>
</gene>
<accession>R0A4D0</accession>
<dbReference type="EMBL" id="AGYH01000018">
    <property type="protein sequence ID" value="ENZ46916.1"/>
    <property type="molecule type" value="Genomic_DNA"/>
</dbReference>
<dbReference type="Proteomes" id="UP000013126">
    <property type="component" value="Unassembled WGS sequence"/>
</dbReference>
<dbReference type="RefSeq" id="WP_002578084.1">
    <property type="nucleotide sequence ID" value="NZ_KB851182.1"/>
</dbReference>
<keyword evidence="2" id="KW-1185">Reference proteome</keyword>
<dbReference type="AlphaFoldDB" id="R0A4D0"/>
<reference evidence="1 2" key="1">
    <citation type="submission" date="2013-01" db="EMBL/GenBank/DDBJ databases">
        <title>The Genome Sequence of Clostridium bolteae 90A9.</title>
        <authorList>
            <consortium name="The Broad Institute Genome Sequencing Platform"/>
            <person name="Earl A."/>
            <person name="Ward D."/>
            <person name="Feldgarden M."/>
            <person name="Gevers D."/>
            <person name="Courvalin P."/>
            <person name="Lambert T."/>
            <person name="Walker B."/>
            <person name="Young S.K."/>
            <person name="Zeng Q."/>
            <person name="Gargeya S."/>
            <person name="Fitzgerald M."/>
            <person name="Haas B."/>
            <person name="Abouelleil A."/>
            <person name="Alvarado L."/>
            <person name="Arachchi H.M."/>
            <person name="Berlin A.M."/>
            <person name="Chapman S.B."/>
            <person name="Dewar J."/>
            <person name="Goldberg J."/>
            <person name="Griggs A."/>
            <person name="Gujja S."/>
            <person name="Hansen M."/>
            <person name="Howarth C."/>
            <person name="Imamovic A."/>
            <person name="Larimer J."/>
            <person name="McCowan C."/>
            <person name="Murphy C."/>
            <person name="Neiman D."/>
            <person name="Pearson M."/>
            <person name="Priest M."/>
            <person name="Roberts A."/>
            <person name="Saif S."/>
            <person name="Shea T."/>
            <person name="Sisk P."/>
            <person name="Sykes S."/>
            <person name="Wortman J."/>
            <person name="Nusbaum C."/>
            <person name="Birren B."/>
        </authorList>
    </citation>
    <scope>NUCLEOTIDE SEQUENCE [LARGE SCALE GENOMIC DNA]</scope>
    <source>
        <strain evidence="1 2">90A9</strain>
    </source>
</reference>
<evidence type="ECO:0000313" key="2">
    <source>
        <dbReference type="Proteomes" id="UP000013126"/>
    </source>
</evidence>
<sequence length="51" mass="6067">MDEKKYYYLWLTFKKNSAQKAMNAASTEVKEHYDQILEDMAVLEAETMMEV</sequence>
<organism evidence="1 2">
    <name type="scientific">Enterocloster bolteae 90A9</name>
    <dbReference type="NCBI Taxonomy" id="997894"/>
    <lineage>
        <taxon>Bacteria</taxon>
        <taxon>Bacillati</taxon>
        <taxon>Bacillota</taxon>
        <taxon>Clostridia</taxon>
        <taxon>Lachnospirales</taxon>
        <taxon>Lachnospiraceae</taxon>
        <taxon>Enterocloster</taxon>
    </lineage>
</organism>